<dbReference type="AlphaFoldDB" id="U2CLY8"/>
<feature type="transmembrane region" description="Helical" evidence="1">
    <location>
        <begin position="12"/>
        <end position="31"/>
    </location>
</feature>
<dbReference type="Proteomes" id="UP000016496">
    <property type="component" value="Unassembled WGS sequence"/>
</dbReference>
<protein>
    <submittedName>
        <fullName evidence="2">Uncharacterized protein</fullName>
    </submittedName>
</protein>
<dbReference type="EMBL" id="AWSV01000087">
    <property type="protein sequence ID" value="ERI85560.1"/>
    <property type="molecule type" value="Genomic_DNA"/>
</dbReference>
<accession>U2CLY8</accession>
<name>U2CLY8_9BACE</name>
<evidence type="ECO:0000256" key="1">
    <source>
        <dbReference type="SAM" id="Phobius"/>
    </source>
</evidence>
<dbReference type="HOGENOM" id="CLU_2858475_0_0_10"/>
<reference evidence="2 3" key="1">
    <citation type="submission" date="2013-08" db="EMBL/GenBank/DDBJ databases">
        <authorList>
            <person name="Weinstock G."/>
            <person name="Sodergren E."/>
            <person name="Wylie T."/>
            <person name="Fulton L."/>
            <person name="Fulton R."/>
            <person name="Fronick C."/>
            <person name="O'Laughlin M."/>
            <person name="Godfrey J."/>
            <person name="Miner T."/>
            <person name="Herter B."/>
            <person name="Appelbaum E."/>
            <person name="Cordes M."/>
            <person name="Lek S."/>
            <person name="Wollam A."/>
            <person name="Pepin K.H."/>
            <person name="Palsikar V.B."/>
            <person name="Mitreva M."/>
            <person name="Wilson R.K."/>
        </authorList>
    </citation>
    <scope>NUCLEOTIDE SEQUENCE [LARGE SCALE GENOMIC DNA]</scope>
    <source>
        <strain evidence="2 3">F0041</strain>
    </source>
</reference>
<evidence type="ECO:0000313" key="3">
    <source>
        <dbReference type="Proteomes" id="UP000016496"/>
    </source>
</evidence>
<feature type="transmembrane region" description="Helical" evidence="1">
    <location>
        <begin position="37"/>
        <end position="53"/>
    </location>
</feature>
<comment type="caution">
    <text evidence="2">The sequence shown here is derived from an EMBL/GenBank/DDBJ whole genome shotgun (WGS) entry which is preliminary data.</text>
</comment>
<keyword evidence="1" id="KW-1133">Transmembrane helix</keyword>
<gene>
    <name evidence="2" type="ORF">HMPREF1981_01584</name>
</gene>
<organism evidence="2 3">
    <name type="scientific">Bacteroides pyogenes F0041</name>
    <dbReference type="NCBI Taxonomy" id="1321819"/>
    <lineage>
        <taxon>Bacteria</taxon>
        <taxon>Pseudomonadati</taxon>
        <taxon>Bacteroidota</taxon>
        <taxon>Bacteroidia</taxon>
        <taxon>Bacteroidales</taxon>
        <taxon>Bacteroidaceae</taxon>
        <taxon>Bacteroides</taxon>
    </lineage>
</organism>
<sequence>MAKYTESSFRDYYFLTSLTAYFSLFYWQNLFVCRSCLIRLSVVFYSVFYSSAIRQTNKTQPKDE</sequence>
<keyword evidence="1" id="KW-0472">Membrane</keyword>
<keyword evidence="1" id="KW-0812">Transmembrane</keyword>
<evidence type="ECO:0000313" key="2">
    <source>
        <dbReference type="EMBL" id="ERI85560.1"/>
    </source>
</evidence>
<proteinExistence type="predicted"/>